<name>A0A4U6BN47_9BRAD</name>
<feature type="domain" description="Glycosyltransferase RgtA/B/C/D-like" evidence="9">
    <location>
        <begin position="63"/>
        <end position="221"/>
    </location>
</feature>
<reference evidence="10" key="1">
    <citation type="submission" date="2019-04" db="EMBL/GenBank/DDBJ databases">
        <title>Whole genome sequencing of cave bacteria.</title>
        <authorList>
            <person name="Gan H.M."/>
            <person name="Barton H."/>
            <person name="Savka M.A."/>
        </authorList>
    </citation>
    <scope>NUCLEOTIDE SEQUENCE [LARGE SCALE GENOMIC DNA]</scope>
    <source>
        <strain evidence="10">LC387</strain>
    </source>
</reference>
<keyword evidence="2" id="KW-1003">Cell membrane</keyword>
<feature type="transmembrane region" description="Helical" evidence="8">
    <location>
        <begin position="292"/>
        <end position="311"/>
    </location>
</feature>
<evidence type="ECO:0000256" key="3">
    <source>
        <dbReference type="ARBA" id="ARBA00022676"/>
    </source>
</evidence>
<protein>
    <submittedName>
        <fullName evidence="10">Glycosyltransferase family 39 protein</fullName>
    </submittedName>
</protein>
<keyword evidence="3" id="KW-0328">Glycosyltransferase</keyword>
<comment type="subcellular location">
    <subcellularLocation>
        <location evidence="1">Cell membrane</location>
        <topology evidence="1">Multi-pass membrane protein</topology>
    </subcellularLocation>
</comment>
<evidence type="ECO:0000256" key="6">
    <source>
        <dbReference type="ARBA" id="ARBA00022989"/>
    </source>
</evidence>
<organism evidence="10 11">
    <name type="scientific">Afipia massiliensis</name>
    <dbReference type="NCBI Taxonomy" id="211460"/>
    <lineage>
        <taxon>Bacteria</taxon>
        <taxon>Pseudomonadati</taxon>
        <taxon>Pseudomonadota</taxon>
        <taxon>Alphaproteobacteria</taxon>
        <taxon>Hyphomicrobiales</taxon>
        <taxon>Nitrobacteraceae</taxon>
        <taxon>Afipia</taxon>
    </lineage>
</organism>
<evidence type="ECO:0000256" key="7">
    <source>
        <dbReference type="ARBA" id="ARBA00023136"/>
    </source>
</evidence>
<dbReference type="Pfam" id="PF13231">
    <property type="entry name" value="PMT_2"/>
    <property type="match status" value="1"/>
</dbReference>
<dbReference type="RefSeq" id="WP_137325095.1">
    <property type="nucleotide sequence ID" value="NZ_LBIA02000001.1"/>
</dbReference>
<dbReference type="EMBL" id="LBIA02000001">
    <property type="protein sequence ID" value="TKT70378.1"/>
    <property type="molecule type" value="Genomic_DNA"/>
</dbReference>
<dbReference type="GO" id="GO:0005886">
    <property type="term" value="C:plasma membrane"/>
    <property type="evidence" value="ECO:0007669"/>
    <property type="project" value="UniProtKB-SubCell"/>
</dbReference>
<dbReference type="InterPro" id="IPR038731">
    <property type="entry name" value="RgtA/B/C-like"/>
</dbReference>
<evidence type="ECO:0000256" key="4">
    <source>
        <dbReference type="ARBA" id="ARBA00022679"/>
    </source>
</evidence>
<dbReference type="Proteomes" id="UP000034832">
    <property type="component" value="Unassembled WGS sequence"/>
</dbReference>
<feature type="transmembrane region" description="Helical" evidence="8">
    <location>
        <begin position="351"/>
        <end position="373"/>
    </location>
</feature>
<dbReference type="GO" id="GO:0016763">
    <property type="term" value="F:pentosyltransferase activity"/>
    <property type="evidence" value="ECO:0007669"/>
    <property type="project" value="TreeGrafter"/>
</dbReference>
<evidence type="ECO:0000313" key="11">
    <source>
        <dbReference type="Proteomes" id="UP000034832"/>
    </source>
</evidence>
<feature type="transmembrane region" description="Helical" evidence="8">
    <location>
        <begin position="168"/>
        <end position="193"/>
    </location>
</feature>
<evidence type="ECO:0000259" key="9">
    <source>
        <dbReference type="Pfam" id="PF13231"/>
    </source>
</evidence>
<sequence length="508" mass="55576">MRFTSLIVELVRARPRLIFWIVVLAQAALWLLLPWLLYGSPPGDVATVLAFGREYQVGTHLGPPLAFWLADVAFRLSGNHMFGVYLLAQLCFILTFWALFRLGRAMVGAQQAVLAVLLTATITAFSFPGAELGPLIVARPLWALILLHTWEIVGQGRRRAWFWLPVEIGLLILTTSAALPLLAMLAVFVLATAKGRRALLSTDPLYAAVVVIVLVLPYWIWLIRANALALPSLPAVAEFQERLLGWGGLLAGLLFALSGVALLLIFNSRALDRKSEDPPLIFRPPVDPFARLFVYVFALAPPVLLSFIAALFGQDQVIGGDGIALLLAGLAVIVAAGDLIALRRQQHLRSVWLVIMAAPIVVVLGMTFIQPWIGSTEVKTSLPARDIGRFFGENFERRTGRPLAAVAGDPHLATLIGFGASSRPHVMFDATPQETPWITPKLFTENGGVVVWRAADTVGTPPADILKRFPGLVPEVPRSFERLVKGRQALVRIGWGIVRPQTPRQSSR</sequence>
<keyword evidence="5 8" id="KW-0812">Transmembrane</keyword>
<evidence type="ECO:0000256" key="1">
    <source>
        <dbReference type="ARBA" id="ARBA00004651"/>
    </source>
</evidence>
<feature type="transmembrane region" description="Helical" evidence="8">
    <location>
        <begin position="82"/>
        <end position="100"/>
    </location>
</feature>
<gene>
    <name evidence="10" type="ORF">YH63_002540</name>
</gene>
<evidence type="ECO:0000256" key="8">
    <source>
        <dbReference type="SAM" id="Phobius"/>
    </source>
</evidence>
<feature type="transmembrane region" description="Helical" evidence="8">
    <location>
        <begin position="112"/>
        <end position="130"/>
    </location>
</feature>
<evidence type="ECO:0000256" key="2">
    <source>
        <dbReference type="ARBA" id="ARBA00022475"/>
    </source>
</evidence>
<feature type="transmembrane region" description="Helical" evidence="8">
    <location>
        <begin position="323"/>
        <end position="342"/>
    </location>
</feature>
<dbReference type="AlphaFoldDB" id="A0A4U6BN47"/>
<feature type="transmembrane region" description="Helical" evidence="8">
    <location>
        <begin position="205"/>
        <end position="223"/>
    </location>
</feature>
<feature type="transmembrane region" description="Helical" evidence="8">
    <location>
        <begin position="17"/>
        <end position="38"/>
    </location>
</feature>
<proteinExistence type="predicted"/>
<feature type="transmembrane region" description="Helical" evidence="8">
    <location>
        <begin position="243"/>
        <end position="266"/>
    </location>
</feature>
<keyword evidence="7 8" id="KW-0472">Membrane</keyword>
<keyword evidence="11" id="KW-1185">Reference proteome</keyword>
<evidence type="ECO:0000256" key="5">
    <source>
        <dbReference type="ARBA" id="ARBA00022692"/>
    </source>
</evidence>
<accession>A0A4U6BN47</accession>
<comment type="caution">
    <text evidence="10">The sequence shown here is derived from an EMBL/GenBank/DDBJ whole genome shotgun (WGS) entry which is preliminary data.</text>
</comment>
<dbReference type="GO" id="GO:0009103">
    <property type="term" value="P:lipopolysaccharide biosynthetic process"/>
    <property type="evidence" value="ECO:0007669"/>
    <property type="project" value="UniProtKB-ARBA"/>
</dbReference>
<dbReference type="PANTHER" id="PTHR33908:SF9">
    <property type="entry name" value="BLL5595 PROTEIN"/>
    <property type="match status" value="1"/>
</dbReference>
<evidence type="ECO:0000313" key="10">
    <source>
        <dbReference type="EMBL" id="TKT70378.1"/>
    </source>
</evidence>
<keyword evidence="4" id="KW-0808">Transferase</keyword>
<dbReference type="STRING" id="211460.YH63_16350"/>
<keyword evidence="6 8" id="KW-1133">Transmembrane helix</keyword>
<dbReference type="InterPro" id="IPR050297">
    <property type="entry name" value="LipidA_mod_glycosyltrf_83"/>
</dbReference>
<dbReference type="OrthoDB" id="7955969at2"/>
<dbReference type="PANTHER" id="PTHR33908">
    <property type="entry name" value="MANNOSYLTRANSFERASE YKCB-RELATED"/>
    <property type="match status" value="1"/>
</dbReference>